<dbReference type="Pfam" id="PF18885">
    <property type="entry name" value="DUF5648"/>
    <property type="match status" value="1"/>
</dbReference>
<evidence type="ECO:0000259" key="7">
    <source>
        <dbReference type="PROSITE" id="PS51935"/>
    </source>
</evidence>
<dbReference type="PROSITE" id="PS51935">
    <property type="entry name" value="NLPC_P60"/>
    <property type="match status" value="1"/>
</dbReference>
<evidence type="ECO:0000256" key="2">
    <source>
        <dbReference type="ARBA" id="ARBA00022670"/>
    </source>
</evidence>
<dbReference type="InterPro" id="IPR051794">
    <property type="entry name" value="PG_Endopeptidase_C40"/>
</dbReference>
<evidence type="ECO:0000256" key="4">
    <source>
        <dbReference type="ARBA" id="ARBA00022801"/>
    </source>
</evidence>
<dbReference type="PANTHER" id="PTHR47359">
    <property type="entry name" value="PEPTIDOGLYCAN DL-ENDOPEPTIDASE CWLO"/>
    <property type="match status" value="1"/>
</dbReference>
<keyword evidence="4" id="KW-0378">Hydrolase</keyword>
<sequence length="564" mass="61440">MVDEGQGETGVADSDEPESSTGVTDTVLAGDGEESASDGVSDEGDSSLEDQVPAPDASAVTGDAAEGPLMPSDDILSLDDPATDFSLTDEEAAEEGVKGVSEQSDAAAETAKQVATVTSYRMYNPNSGEHFYTLSTYERDSLVKAGWRYEGVGWTSVVKSNTPVYRLYNPNAGDHHYTTSAYERDSLIRAGWRYEGVGWYSDDDKGIALYRTYNPNASTGTHHYTTSLYERLNIVSAGWRYEGLAWYAVDLGPFAPSDADPGWVESGGRRFYVGENGQAVTGWQTIGGTRYHFDGRGRLSTGLSDIDGTVYYLKSDGTPDAGWKDMAGYRYYFNSDGSMYRSGWLTLSGKTYYLDKTSGAMATGDKWIDGVLRPFSSNGVCLKTGYQVSWKGLHLAAENVSLPSYANGSSWSYVHPCTISAGATREQCIEAFIAVAYEYMNAGTPWVDNNCGRPGTTVDCSGLVMEGLYAAGMDLTGVAGGDFNPYSKYYWNHSFANTWRENQTFQPVSRSELERGDLVYWNGHVAIYLGNGQIIESTSVASNVHVRSLYAENLILGYARPFTK</sequence>
<organism evidence="8 9">
    <name type="scientific">Candidatus Olsenella pullistercoris</name>
    <dbReference type="NCBI Taxonomy" id="2838712"/>
    <lineage>
        <taxon>Bacteria</taxon>
        <taxon>Bacillati</taxon>
        <taxon>Actinomycetota</taxon>
        <taxon>Coriobacteriia</taxon>
        <taxon>Coriobacteriales</taxon>
        <taxon>Atopobiaceae</taxon>
        <taxon>Olsenella</taxon>
    </lineage>
</organism>
<dbReference type="Pfam" id="PF00877">
    <property type="entry name" value="NLPC_P60"/>
    <property type="match status" value="1"/>
</dbReference>
<proteinExistence type="inferred from homology"/>
<dbReference type="Pfam" id="PF01473">
    <property type="entry name" value="Choline_bind_1"/>
    <property type="match status" value="1"/>
</dbReference>
<keyword evidence="2" id="KW-0645">Protease</keyword>
<dbReference type="Gene3D" id="2.10.270.10">
    <property type="entry name" value="Cholin Binding"/>
    <property type="match status" value="2"/>
</dbReference>
<dbReference type="AlphaFoldDB" id="A0A9D2JCP9"/>
<reference evidence="8" key="2">
    <citation type="submission" date="2021-04" db="EMBL/GenBank/DDBJ databases">
        <authorList>
            <person name="Gilroy R."/>
        </authorList>
    </citation>
    <scope>NUCLEOTIDE SEQUENCE</scope>
    <source>
        <strain evidence="8">ChiHjej12B11-14209</strain>
    </source>
</reference>
<dbReference type="InterPro" id="IPR000064">
    <property type="entry name" value="NLP_P60_dom"/>
</dbReference>
<dbReference type="SUPFAM" id="SSF69360">
    <property type="entry name" value="Cell wall binding repeat"/>
    <property type="match status" value="1"/>
</dbReference>
<dbReference type="PANTHER" id="PTHR47359:SF3">
    <property type="entry name" value="NLP_P60 DOMAIN-CONTAINING PROTEIN-RELATED"/>
    <property type="match status" value="1"/>
</dbReference>
<feature type="domain" description="NlpC/P60" evidence="7">
    <location>
        <begin position="426"/>
        <end position="564"/>
    </location>
</feature>
<evidence type="ECO:0000313" key="9">
    <source>
        <dbReference type="Proteomes" id="UP000824062"/>
    </source>
</evidence>
<evidence type="ECO:0000256" key="5">
    <source>
        <dbReference type="ARBA" id="ARBA00022807"/>
    </source>
</evidence>
<comment type="caution">
    <text evidence="8">The sequence shown here is derived from an EMBL/GenBank/DDBJ whole genome shotgun (WGS) entry which is preliminary data.</text>
</comment>
<keyword evidence="5" id="KW-0788">Thiol protease</keyword>
<dbReference type="EMBL" id="DXBM01000010">
    <property type="protein sequence ID" value="HIZ45530.1"/>
    <property type="molecule type" value="Genomic_DNA"/>
</dbReference>
<feature type="region of interest" description="Disordered" evidence="6">
    <location>
        <begin position="1"/>
        <end position="82"/>
    </location>
</feature>
<keyword evidence="3" id="KW-0677">Repeat</keyword>
<dbReference type="GO" id="GO:0006508">
    <property type="term" value="P:proteolysis"/>
    <property type="evidence" value="ECO:0007669"/>
    <property type="project" value="UniProtKB-KW"/>
</dbReference>
<comment type="similarity">
    <text evidence="1">Belongs to the peptidase C40 family.</text>
</comment>
<dbReference type="Gene3D" id="3.90.1720.10">
    <property type="entry name" value="endopeptidase domain like (from Nostoc punctiforme)"/>
    <property type="match status" value="1"/>
</dbReference>
<dbReference type="InterPro" id="IPR038765">
    <property type="entry name" value="Papain-like_cys_pep_sf"/>
</dbReference>
<feature type="compositionally biased region" description="Acidic residues" evidence="6">
    <location>
        <begin position="31"/>
        <end position="48"/>
    </location>
</feature>
<dbReference type="Proteomes" id="UP000824062">
    <property type="component" value="Unassembled WGS sequence"/>
</dbReference>
<dbReference type="InterPro" id="IPR043708">
    <property type="entry name" value="DUF5648"/>
</dbReference>
<evidence type="ECO:0000256" key="3">
    <source>
        <dbReference type="ARBA" id="ARBA00022737"/>
    </source>
</evidence>
<accession>A0A9D2JCP9</accession>
<evidence type="ECO:0000256" key="1">
    <source>
        <dbReference type="ARBA" id="ARBA00007074"/>
    </source>
</evidence>
<protein>
    <submittedName>
        <fullName evidence="8">C40 family peptidase</fullName>
    </submittedName>
</protein>
<reference evidence="8" key="1">
    <citation type="journal article" date="2021" name="PeerJ">
        <title>Extensive microbial diversity within the chicken gut microbiome revealed by metagenomics and culture.</title>
        <authorList>
            <person name="Gilroy R."/>
            <person name="Ravi A."/>
            <person name="Getino M."/>
            <person name="Pursley I."/>
            <person name="Horton D.L."/>
            <person name="Alikhan N.F."/>
            <person name="Baker D."/>
            <person name="Gharbi K."/>
            <person name="Hall N."/>
            <person name="Watson M."/>
            <person name="Adriaenssens E.M."/>
            <person name="Foster-Nyarko E."/>
            <person name="Jarju S."/>
            <person name="Secka A."/>
            <person name="Antonio M."/>
            <person name="Oren A."/>
            <person name="Chaudhuri R.R."/>
            <person name="La Ragione R."/>
            <person name="Hildebrand F."/>
            <person name="Pallen M.J."/>
        </authorList>
    </citation>
    <scope>NUCLEOTIDE SEQUENCE</scope>
    <source>
        <strain evidence="8">ChiHjej12B11-14209</strain>
    </source>
</reference>
<name>A0A9D2JCP9_9ACTN</name>
<dbReference type="SUPFAM" id="SSF54001">
    <property type="entry name" value="Cysteine proteinases"/>
    <property type="match status" value="1"/>
</dbReference>
<evidence type="ECO:0000313" key="8">
    <source>
        <dbReference type="EMBL" id="HIZ45530.1"/>
    </source>
</evidence>
<evidence type="ECO:0000256" key="6">
    <source>
        <dbReference type="SAM" id="MobiDB-lite"/>
    </source>
</evidence>
<dbReference type="InterPro" id="IPR018337">
    <property type="entry name" value="Cell_wall/Cho-bd_repeat"/>
</dbReference>
<dbReference type="Pfam" id="PF19127">
    <property type="entry name" value="Choline_bind_3"/>
    <property type="match status" value="1"/>
</dbReference>
<dbReference type="GO" id="GO:0008234">
    <property type="term" value="F:cysteine-type peptidase activity"/>
    <property type="evidence" value="ECO:0007669"/>
    <property type="project" value="UniProtKB-KW"/>
</dbReference>
<gene>
    <name evidence="8" type="ORF">IAA19_00690</name>
</gene>